<comment type="caution">
    <text evidence="2">The sequence shown here is derived from an EMBL/GenBank/DDBJ whole genome shotgun (WGS) entry which is preliminary data.</text>
</comment>
<gene>
    <name evidence="2" type="ORF">CR201_G0036957</name>
</gene>
<evidence type="ECO:0000256" key="1">
    <source>
        <dbReference type="SAM" id="MobiDB-lite"/>
    </source>
</evidence>
<feature type="region of interest" description="Disordered" evidence="1">
    <location>
        <begin position="1"/>
        <end position="26"/>
    </location>
</feature>
<proteinExistence type="predicted"/>
<organism evidence="2">
    <name type="scientific">Pongo abelii</name>
    <name type="common">Sumatran orangutan</name>
    <name type="synonym">Pongo pygmaeus abelii</name>
    <dbReference type="NCBI Taxonomy" id="9601"/>
    <lineage>
        <taxon>Eukaryota</taxon>
        <taxon>Metazoa</taxon>
        <taxon>Chordata</taxon>
        <taxon>Craniata</taxon>
        <taxon>Vertebrata</taxon>
        <taxon>Euteleostomi</taxon>
        <taxon>Mammalia</taxon>
        <taxon>Eutheria</taxon>
        <taxon>Euarchontoglires</taxon>
        <taxon>Primates</taxon>
        <taxon>Haplorrhini</taxon>
        <taxon>Catarrhini</taxon>
        <taxon>Hominidae</taxon>
        <taxon>Pongo</taxon>
    </lineage>
</organism>
<name>A0A2J8T8R0_PONAB</name>
<dbReference type="AlphaFoldDB" id="A0A2J8T8R0"/>
<dbReference type="EMBL" id="NDHI03003516">
    <property type="protein sequence ID" value="PNJ29429.1"/>
    <property type="molecule type" value="Genomic_DNA"/>
</dbReference>
<reference evidence="2" key="1">
    <citation type="submission" date="2017-12" db="EMBL/GenBank/DDBJ databases">
        <title>High-resolution comparative analysis of great ape genomes.</title>
        <authorList>
            <person name="Pollen A."/>
            <person name="Hastie A."/>
            <person name="Hormozdiari F."/>
            <person name="Dougherty M."/>
            <person name="Liu R."/>
            <person name="Chaisson M."/>
            <person name="Hoppe E."/>
            <person name="Hill C."/>
            <person name="Pang A."/>
            <person name="Hillier L."/>
            <person name="Baker C."/>
            <person name="Armstrong J."/>
            <person name="Shendure J."/>
            <person name="Paten B."/>
            <person name="Wilson R."/>
            <person name="Chao H."/>
            <person name="Schneider V."/>
            <person name="Ventura M."/>
            <person name="Kronenberg Z."/>
            <person name="Murali S."/>
            <person name="Gordon D."/>
            <person name="Cantsilieris S."/>
            <person name="Munson K."/>
            <person name="Nelson B."/>
            <person name="Raja A."/>
            <person name="Underwood J."/>
            <person name="Diekhans M."/>
            <person name="Fiddes I."/>
            <person name="Haussler D."/>
            <person name="Eichler E."/>
        </authorList>
    </citation>
    <scope>NUCLEOTIDE SEQUENCE [LARGE SCALE GENOMIC DNA]</scope>
    <source>
        <strain evidence="2">Susie</strain>
    </source>
</reference>
<accession>A0A2J8T8R0</accession>
<sequence length="38" mass="4071">MADDLGDEWWKNQPAGAGSSPGSLPVSSRVYASKYLKT</sequence>
<evidence type="ECO:0000313" key="2">
    <source>
        <dbReference type="EMBL" id="PNJ29429.1"/>
    </source>
</evidence>
<protein>
    <submittedName>
        <fullName evidence="2">CMSS1 isoform 3</fullName>
    </submittedName>
</protein>